<accession>A0A3N7HQ01</accession>
<dbReference type="OrthoDB" id="9803986at2"/>
<dbReference type="EMBL" id="QUSW01000003">
    <property type="protein sequence ID" value="RQP24287.1"/>
    <property type="molecule type" value="Genomic_DNA"/>
</dbReference>
<sequence length="88" mass="9672">MECRPGCGACCIAPSISSPIPGMPMINGISKPAGVRCVQLTEDNRCKIFGHPDRPQVCSSLQPSEDMCGDSREQAMRWLGYMERETRP</sequence>
<dbReference type="InterPro" id="IPR052572">
    <property type="entry name" value="UPF0153_domain"/>
</dbReference>
<dbReference type="PANTHER" id="PTHR36931:SF1">
    <property type="entry name" value="UPF0153 PROTEIN YEIW"/>
    <property type="match status" value="1"/>
</dbReference>
<dbReference type="RefSeq" id="WP_124540811.1">
    <property type="nucleotide sequence ID" value="NZ_QUSW01000003.1"/>
</dbReference>
<evidence type="ECO:0000313" key="2">
    <source>
        <dbReference type="Proteomes" id="UP000267464"/>
    </source>
</evidence>
<dbReference type="Proteomes" id="UP000267464">
    <property type="component" value="Unassembled WGS sequence"/>
</dbReference>
<proteinExistence type="predicted"/>
<dbReference type="PANTHER" id="PTHR36931">
    <property type="entry name" value="UPF0153 PROTEIN YEIW"/>
    <property type="match status" value="1"/>
</dbReference>
<dbReference type="AlphaFoldDB" id="A0A3N7HQ01"/>
<evidence type="ECO:0000313" key="1">
    <source>
        <dbReference type="EMBL" id="RQP24287.1"/>
    </source>
</evidence>
<reference evidence="1 2" key="1">
    <citation type="submission" date="2018-08" db="EMBL/GenBank/DDBJ databases">
        <authorList>
            <person name="Khan S.A."/>
            <person name="Jeon C.O."/>
            <person name="Chun B.H."/>
            <person name="Jeong S.E."/>
        </authorList>
    </citation>
    <scope>NUCLEOTIDE SEQUENCE [LARGE SCALE GENOMIC DNA]</scope>
    <source>
        <strain evidence="1 2">S-16</strain>
    </source>
</reference>
<dbReference type="Pfam" id="PF03692">
    <property type="entry name" value="CxxCxxCC"/>
    <property type="match status" value="1"/>
</dbReference>
<keyword evidence="2" id="KW-1185">Reference proteome</keyword>
<organism evidence="1 2">
    <name type="scientific">Piscinibacter terrae</name>
    <dbReference type="NCBI Taxonomy" id="2496871"/>
    <lineage>
        <taxon>Bacteria</taxon>
        <taxon>Pseudomonadati</taxon>
        <taxon>Pseudomonadota</taxon>
        <taxon>Betaproteobacteria</taxon>
        <taxon>Burkholderiales</taxon>
        <taxon>Sphaerotilaceae</taxon>
        <taxon>Piscinibacter</taxon>
    </lineage>
</organism>
<protein>
    <submittedName>
        <fullName evidence="1">YkgJ family cysteine cluster protein</fullName>
    </submittedName>
</protein>
<comment type="caution">
    <text evidence="1">The sequence shown here is derived from an EMBL/GenBank/DDBJ whole genome shotgun (WGS) entry which is preliminary data.</text>
</comment>
<reference evidence="1 2" key="2">
    <citation type="submission" date="2018-12" db="EMBL/GenBank/DDBJ databases">
        <title>Rhizobacter gummiphilus sp. nov., a rubber-degrading bacterium isolated from the soil of a botanical garden in Japan.</title>
        <authorList>
            <person name="Shunsuke S.S."/>
        </authorList>
    </citation>
    <scope>NUCLEOTIDE SEQUENCE [LARGE SCALE GENOMIC DNA]</scope>
    <source>
        <strain evidence="1 2">S-16</strain>
    </source>
</reference>
<gene>
    <name evidence="1" type="ORF">DZC73_13355</name>
</gene>
<dbReference type="InterPro" id="IPR005358">
    <property type="entry name" value="Puta_zinc/iron-chelating_dom"/>
</dbReference>
<name>A0A3N7HQ01_9BURK</name>